<dbReference type="Proteomes" id="UP001154114">
    <property type="component" value="Chromosome 10"/>
</dbReference>
<accession>A0A9N8L0J3</accession>
<dbReference type="EMBL" id="LR824013">
    <property type="protein sequence ID" value="CAD0199533.1"/>
    <property type="molecule type" value="Genomic_DNA"/>
</dbReference>
<name>A0A9N8L0J3_CHRIL</name>
<evidence type="ECO:0000313" key="2">
    <source>
        <dbReference type="Proteomes" id="UP001154114"/>
    </source>
</evidence>
<proteinExistence type="predicted"/>
<evidence type="ECO:0000313" key="1">
    <source>
        <dbReference type="EMBL" id="CAD0199533.1"/>
    </source>
</evidence>
<gene>
    <name evidence="1" type="ORF">CINC_LOCUS1227</name>
</gene>
<reference evidence="1" key="1">
    <citation type="submission" date="2021-12" db="EMBL/GenBank/DDBJ databases">
        <authorList>
            <person name="King R."/>
        </authorList>
    </citation>
    <scope>NUCLEOTIDE SEQUENCE</scope>
</reference>
<sequence length="186" mass="21611">MKSLRVYIYSLLIYSCFSTKSVVCTFSATESIEDLCLDYEDDRNSMIAVADKENFQVYDEFYDELDNRIRVEQSMNMIYFGPPSSFLRLDPESILHILSHTKKPLIPIARSLLAWDVLTDGKTAAFLQGREYLALGMLLNEIPEEDLYYVNFGDPSVLKYFATNYIMLDARKVLQFYFIDLSMLSF</sequence>
<keyword evidence="2" id="KW-1185">Reference proteome</keyword>
<dbReference type="PROSITE" id="PS51257">
    <property type="entry name" value="PROKAR_LIPOPROTEIN"/>
    <property type="match status" value="1"/>
</dbReference>
<organism evidence="1 2">
    <name type="scientific">Chrysodeixis includens</name>
    <name type="common">Soybean looper</name>
    <name type="synonym">Pseudoplusia includens</name>
    <dbReference type="NCBI Taxonomy" id="689277"/>
    <lineage>
        <taxon>Eukaryota</taxon>
        <taxon>Metazoa</taxon>
        <taxon>Ecdysozoa</taxon>
        <taxon>Arthropoda</taxon>
        <taxon>Hexapoda</taxon>
        <taxon>Insecta</taxon>
        <taxon>Pterygota</taxon>
        <taxon>Neoptera</taxon>
        <taxon>Endopterygota</taxon>
        <taxon>Lepidoptera</taxon>
        <taxon>Glossata</taxon>
        <taxon>Ditrysia</taxon>
        <taxon>Noctuoidea</taxon>
        <taxon>Noctuidae</taxon>
        <taxon>Plusiinae</taxon>
        <taxon>Chrysodeixis</taxon>
    </lineage>
</organism>
<protein>
    <submittedName>
        <fullName evidence="1">Uncharacterized protein</fullName>
    </submittedName>
</protein>
<dbReference type="AlphaFoldDB" id="A0A9N8L0J3"/>
<dbReference type="OrthoDB" id="3800936at2759"/>